<keyword evidence="7" id="KW-0456">Lyase</keyword>
<organism evidence="10 11">
    <name type="scientific">Subtercola frigoramans</name>
    <dbReference type="NCBI Taxonomy" id="120298"/>
    <lineage>
        <taxon>Bacteria</taxon>
        <taxon>Bacillati</taxon>
        <taxon>Actinomycetota</taxon>
        <taxon>Actinomycetes</taxon>
        <taxon>Micrococcales</taxon>
        <taxon>Microbacteriaceae</taxon>
        <taxon>Subtercola</taxon>
    </lineage>
</organism>
<evidence type="ECO:0000256" key="2">
    <source>
        <dbReference type="ARBA" id="ARBA00022670"/>
    </source>
</evidence>
<keyword evidence="2 8" id="KW-0645">Protease</keyword>
<comment type="similarity">
    <text evidence="1 8">Belongs to the SOS response-associated peptidase family.</text>
</comment>
<evidence type="ECO:0000256" key="4">
    <source>
        <dbReference type="ARBA" id="ARBA00022801"/>
    </source>
</evidence>
<proteinExistence type="inferred from homology"/>
<evidence type="ECO:0000313" key="11">
    <source>
        <dbReference type="Proteomes" id="UP000776164"/>
    </source>
</evidence>
<keyword evidence="4 8" id="KW-0378">Hydrolase</keyword>
<feature type="region of interest" description="Disordered" evidence="9">
    <location>
        <begin position="39"/>
        <end position="76"/>
    </location>
</feature>
<dbReference type="Pfam" id="PF02586">
    <property type="entry name" value="SRAP"/>
    <property type="match status" value="1"/>
</dbReference>
<dbReference type="PANTHER" id="PTHR13604:SF0">
    <property type="entry name" value="ABASIC SITE PROCESSING PROTEIN HMCES"/>
    <property type="match status" value="1"/>
</dbReference>
<evidence type="ECO:0000256" key="6">
    <source>
        <dbReference type="ARBA" id="ARBA00023125"/>
    </source>
</evidence>
<evidence type="ECO:0000256" key="7">
    <source>
        <dbReference type="ARBA" id="ARBA00023239"/>
    </source>
</evidence>
<keyword evidence="6" id="KW-0238">DNA-binding</keyword>
<dbReference type="SUPFAM" id="SSF143081">
    <property type="entry name" value="BB1717-like"/>
    <property type="match status" value="1"/>
</dbReference>
<dbReference type="Gene3D" id="3.90.1680.10">
    <property type="entry name" value="SOS response associated peptidase-like"/>
    <property type="match status" value="1"/>
</dbReference>
<accession>A0ABS2L550</accession>
<dbReference type="EC" id="3.4.-.-" evidence="8"/>
<gene>
    <name evidence="10" type="ORF">JOE66_001220</name>
</gene>
<evidence type="ECO:0000313" key="10">
    <source>
        <dbReference type="EMBL" id="MBM7471586.1"/>
    </source>
</evidence>
<protein>
    <recommendedName>
        <fullName evidence="8">Abasic site processing protein</fullName>
        <ecNumber evidence="8">3.4.-.-</ecNumber>
    </recommendedName>
</protein>
<dbReference type="EMBL" id="JAFBBU010000001">
    <property type="protein sequence ID" value="MBM7471586.1"/>
    <property type="molecule type" value="Genomic_DNA"/>
</dbReference>
<dbReference type="InterPro" id="IPR003738">
    <property type="entry name" value="SRAP"/>
</dbReference>
<evidence type="ECO:0000256" key="9">
    <source>
        <dbReference type="SAM" id="MobiDB-lite"/>
    </source>
</evidence>
<dbReference type="RefSeq" id="WP_205107677.1">
    <property type="nucleotide sequence ID" value="NZ_BAAAHT010000013.1"/>
</dbReference>
<keyword evidence="11" id="KW-1185">Reference proteome</keyword>
<dbReference type="PANTHER" id="PTHR13604">
    <property type="entry name" value="DC12-RELATED"/>
    <property type="match status" value="1"/>
</dbReference>
<evidence type="ECO:0000256" key="3">
    <source>
        <dbReference type="ARBA" id="ARBA00022763"/>
    </source>
</evidence>
<evidence type="ECO:0000256" key="5">
    <source>
        <dbReference type="ARBA" id="ARBA00023124"/>
    </source>
</evidence>
<keyword evidence="3" id="KW-0227">DNA damage</keyword>
<feature type="compositionally biased region" description="Low complexity" evidence="9">
    <location>
        <begin position="51"/>
        <end position="71"/>
    </location>
</feature>
<keyword evidence="5" id="KW-0190">Covalent protein-DNA linkage</keyword>
<reference evidence="10 11" key="1">
    <citation type="submission" date="2021-01" db="EMBL/GenBank/DDBJ databases">
        <title>Sequencing the genomes of 1000 actinobacteria strains.</title>
        <authorList>
            <person name="Klenk H.-P."/>
        </authorList>
    </citation>
    <scope>NUCLEOTIDE SEQUENCE [LARGE SCALE GENOMIC DNA]</scope>
    <source>
        <strain evidence="10 11">DSM 13057</strain>
    </source>
</reference>
<dbReference type="Proteomes" id="UP000776164">
    <property type="component" value="Unassembled WGS sequence"/>
</dbReference>
<comment type="caution">
    <text evidence="10">The sequence shown here is derived from an EMBL/GenBank/DDBJ whole genome shotgun (WGS) entry which is preliminary data.</text>
</comment>
<evidence type="ECO:0000256" key="1">
    <source>
        <dbReference type="ARBA" id="ARBA00008136"/>
    </source>
</evidence>
<evidence type="ECO:0000256" key="8">
    <source>
        <dbReference type="RuleBase" id="RU364100"/>
    </source>
</evidence>
<sequence length="294" mass="31232">MCGRFAMNKETDDLILEFVARGGRAEDWRPSYSVAPTDVAPIIRQRKGSRPGDSAAGDSASGRDASGAGASRSEDDGGYREIEIAAWGLKPAWAKPGGPAPINARLESVATNGMFRSAFASSRCLVPMTGYYEWQAVADGKQPYFIHAGAGAGAGATAEPTSAGRLLAAAGLYSARKVGDEWAVTFTIITREARDASGEVHDRMPVFLTPDVWDSWLDPRKIEANSAGQGAILDLLDRSSTAVASTITTYPVDRRVNNSRTLDSADATLIEPLERGNDGFSGWNADPMTGEIVD</sequence>
<dbReference type="InterPro" id="IPR036590">
    <property type="entry name" value="SRAP-like"/>
</dbReference>
<name>A0ABS2L550_9MICO</name>